<organism evidence="2 3">
    <name type="scientific">Sphaerosporella brunnea</name>
    <dbReference type="NCBI Taxonomy" id="1250544"/>
    <lineage>
        <taxon>Eukaryota</taxon>
        <taxon>Fungi</taxon>
        <taxon>Dikarya</taxon>
        <taxon>Ascomycota</taxon>
        <taxon>Pezizomycotina</taxon>
        <taxon>Pezizomycetes</taxon>
        <taxon>Pezizales</taxon>
        <taxon>Pyronemataceae</taxon>
        <taxon>Sphaerosporella</taxon>
    </lineage>
</organism>
<evidence type="ECO:0000256" key="1">
    <source>
        <dbReference type="SAM" id="MobiDB-lite"/>
    </source>
</evidence>
<feature type="compositionally biased region" description="Polar residues" evidence="1">
    <location>
        <begin position="20"/>
        <end position="40"/>
    </location>
</feature>
<feature type="compositionally biased region" description="Basic and acidic residues" evidence="1">
    <location>
        <begin position="209"/>
        <end position="234"/>
    </location>
</feature>
<dbReference type="AlphaFoldDB" id="A0A5J5F178"/>
<evidence type="ECO:0000313" key="3">
    <source>
        <dbReference type="Proteomes" id="UP000326924"/>
    </source>
</evidence>
<dbReference type="OrthoDB" id="5397330at2759"/>
<proteinExistence type="predicted"/>
<evidence type="ECO:0000313" key="2">
    <source>
        <dbReference type="EMBL" id="KAA8909154.1"/>
    </source>
</evidence>
<feature type="compositionally biased region" description="Basic and acidic residues" evidence="1">
    <location>
        <begin position="168"/>
        <end position="178"/>
    </location>
</feature>
<sequence length="234" mass="26536">MPVIRNPFRKSAVPSFPVDQLSSENELDASNSTPSRSISAVNIVKNDDERNSYKMSVVNDSGVYLPPSPPEKKSFWRRENSSSSSKNRPAVVPPEEQFTISRESFDSYRRSFDISARSPISDVAPSRNSFDIRRPVRERASMDVHPSRISLDRSPRMPPVEEPDDGFEDVKLDDDGPRPKKLGILSRFGVDHGSRETRDTARPRSGIFSRRDHSIEAEQESELKRIDKEDHCGH</sequence>
<protein>
    <submittedName>
        <fullName evidence="2">Uncharacterized protein</fullName>
    </submittedName>
</protein>
<reference evidence="2 3" key="1">
    <citation type="submission" date="2019-09" db="EMBL/GenBank/DDBJ databases">
        <title>Draft genome of the ectomycorrhizal ascomycete Sphaerosporella brunnea.</title>
        <authorList>
            <consortium name="DOE Joint Genome Institute"/>
            <person name="Benucci G.M."/>
            <person name="Marozzi G."/>
            <person name="Antonielli L."/>
            <person name="Sanchez S."/>
            <person name="Marco P."/>
            <person name="Wang X."/>
            <person name="Falini L.B."/>
            <person name="Barry K."/>
            <person name="Haridas S."/>
            <person name="Lipzen A."/>
            <person name="Labutti K."/>
            <person name="Grigoriev I.V."/>
            <person name="Murat C."/>
            <person name="Martin F."/>
            <person name="Albertini E."/>
            <person name="Donnini D."/>
            <person name="Bonito G."/>
        </authorList>
    </citation>
    <scope>NUCLEOTIDE SEQUENCE [LARGE SCALE GENOMIC DNA]</scope>
    <source>
        <strain evidence="2 3">Sb_GMNB300</strain>
    </source>
</reference>
<feature type="compositionally biased region" description="Basic and acidic residues" evidence="1">
    <location>
        <begin position="134"/>
        <end position="155"/>
    </location>
</feature>
<name>A0A5J5F178_9PEZI</name>
<dbReference type="Proteomes" id="UP000326924">
    <property type="component" value="Unassembled WGS sequence"/>
</dbReference>
<dbReference type="InParanoid" id="A0A5J5F178"/>
<dbReference type="EMBL" id="VXIS01000060">
    <property type="protein sequence ID" value="KAA8909154.1"/>
    <property type="molecule type" value="Genomic_DNA"/>
</dbReference>
<feature type="region of interest" description="Disordered" evidence="1">
    <location>
        <begin position="134"/>
        <end position="234"/>
    </location>
</feature>
<accession>A0A5J5F178</accession>
<feature type="compositionally biased region" description="Basic and acidic residues" evidence="1">
    <location>
        <begin position="189"/>
        <end position="202"/>
    </location>
</feature>
<comment type="caution">
    <text evidence="2">The sequence shown here is derived from an EMBL/GenBank/DDBJ whole genome shotgun (WGS) entry which is preliminary data.</text>
</comment>
<feature type="compositionally biased region" description="Basic and acidic residues" evidence="1">
    <location>
        <begin position="70"/>
        <end position="80"/>
    </location>
</feature>
<gene>
    <name evidence="2" type="ORF">FN846DRAFT_776596</name>
</gene>
<feature type="region of interest" description="Disordered" evidence="1">
    <location>
        <begin position="1"/>
        <end position="98"/>
    </location>
</feature>
<keyword evidence="3" id="KW-1185">Reference proteome</keyword>